<reference evidence="1 2" key="1">
    <citation type="submission" date="2017-12" db="EMBL/GenBank/DDBJ databases">
        <title>High-resolution comparative analysis of great ape genomes.</title>
        <authorList>
            <person name="Pollen A."/>
            <person name="Hastie A."/>
            <person name="Hormozdiari F."/>
            <person name="Dougherty M."/>
            <person name="Liu R."/>
            <person name="Chaisson M."/>
            <person name="Hoppe E."/>
            <person name="Hill C."/>
            <person name="Pang A."/>
            <person name="Hillier L."/>
            <person name="Baker C."/>
            <person name="Armstrong J."/>
            <person name="Shendure J."/>
            <person name="Paten B."/>
            <person name="Wilson R."/>
            <person name="Chao H."/>
            <person name="Schneider V."/>
            <person name="Ventura M."/>
            <person name="Kronenberg Z."/>
            <person name="Murali S."/>
            <person name="Gordon D."/>
            <person name="Cantsilieris S."/>
            <person name="Munson K."/>
            <person name="Nelson B."/>
            <person name="Raja A."/>
            <person name="Underwood J."/>
            <person name="Diekhans M."/>
            <person name="Fiddes I."/>
            <person name="Haussler D."/>
            <person name="Eichler E."/>
        </authorList>
    </citation>
    <scope>NUCLEOTIDE SEQUENCE [LARGE SCALE GENOMIC DNA]</scope>
    <source>
        <strain evidence="1">Yerkes chimp pedigree #C0471</strain>
    </source>
</reference>
<evidence type="ECO:0000313" key="2">
    <source>
        <dbReference type="Proteomes" id="UP000236370"/>
    </source>
</evidence>
<dbReference type="GO" id="GO:0006506">
    <property type="term" value="P:GPI anchor biosynthetic process"/>
    <property type="evidence" value="ECO:0007669"/>
    <property type="project" value="UniProtKB-UniPathway"/>
</dbReference>
<dbReference type="Proteomes" id="UP000236370">
    <property type="component" value="Unassembled WGS sequence"/>
</dbReference>
<sequence>MWPQDPSRKEVLRFAVSCRILTLMLQALFNAIIPDHHAEAFSPPRLAPSGFVDQLVEVLCLHPILSARLSPPHS</sequence>
<dbReference type="AlphaFoldDB" id="A0A2J8JNU2"/>
<dbReference type="GO" id="GO:0000009">
    <property type="term" value="F:alpha-1,6-mannosyltransferase activity"/>
    <property type="evidence" value="ECO:0007669"/>
    <property type="project" value="InterPro"/>
</dbReference>
<dbReference type="InterPro" id="IPR007315">
    <property type="entry name" value="PIG-V/Gpi18"/>
</dbReference>
<gene>
    <name evidence="1" type="ORF">CK820_G0045759</name>
</gene>
<name>A0A2J8JNU2_PANTR</name>
<proteinExistence type="predicted"/>
<evidence type="ECO:0000313" key="1">
    <source>
        <dbReference type="EMBL" id="PNI24440.1"/>
    </source>
</evidence>
<dbReference type="Pfam" id="PF04188">
    <property type="entry name" value="Mannosyl_trans2"/>
    <property type="match status" value="1"/>
</dbReference>
<dbReference type="GO" id="GO:0004376">
    <property type="term" value="F:GPI mannosyltransferase activity"/>
    <property type="evidence" value="ECO:0007669"/>
    <property type="project" value="InterPro"/>
</dbReference>
<accession>A0A2J8JNU2</accession>
<protein>
    <submittedName>
        <fullName evidence="1">PIGV isoform 2</fullName>
    </submittedName>
</protein>
<comment type="caution">
    <text evidence="1">The sequence shown here is derived from an EMBL/GenBank/DDBJ whole genome shotgun (WGS) entry which is preliminary data.</text>
</comment>
<dbReference type="UniPathway" id="UPA00196"/>
<dbReference type="GO" id="GO:0016020">
    <property type="term" value="C:membrane"/>
    <property type="evidence" value="ECO:0007669"/>
    <property type="project" value="GOC"/>
</dbReference>
<dbReference type="EMBL" id="NBAG03000438">
    <property type="protein sequence ID" value="PNI24440.1"/>
    <property type="molecule type" value="Genomic_DNA"/>
</dbReference>
<organism evidence="1 2">
    <name type="scientific">Pan troglodytes</name>
    <name type="common">Chimpanzee</name>
    <dbReference type="NCBI Taxonomy" id="9598"/>
    <lineage>
        <taxon>Eukaryota</taxon>
        <taxon>Metazoa</taxon>
        <taxon>Chordata</taxon>
        <taxon>Craniata</taxon>
        <taxon>Vertebrata</taxon>
        <taxon>Euteleostomi</taxon>
        <taxon>Mammalia</taxon>
        <taxon>Eutheria</taxon>
        <taxon>Euarchontoglires</taxon>
        <taxon>Primates</taxon>
        <taxon>Haplorrhini</taxon>
        <taxon>Catarrhini</taxon>
        <taxon>Hominidae</taxon>
        <taxon>Pan</taxon>
    </lineage>
</organism>